<evidence type="ECO:0000313" key="2">
    <source>
        <dbReference type="Proteomes" id="UP000071641"/>
    </source>
</evidence>
<accession>A0A128ETC3</accession>
<sequence length="190" mass="20762">MKKLLLVSGLVLGLSACSSPREPQMTIAPQPAISSVPVAQSKPVTVESRDLRTAQFVAVVDNGRKNVQPIQATSNVRVVLEDALIRQLNSQGYKVVADSKGKLRMDLLDALVKVEHSVFSHTMNTNVQIQLVADNGQSKFVKRYTGKSTTEGSTSASVEDMEMALNSLLEAVLQDIARDQQLMTFMNENF</sequence>
<dbReference type="RefSeq" id="WP_062660623.1">
    <property type="nucleotide sequence ID" value="NZ_FIZX01000001.1"/>
</dbReference>
<dbReference type="PROSITE" id="PS51257">
    <property type="entry name" value="PROKAR_LIPOPROTEIN"/>
    <property type="match status" value="1"/>
</dbReference>
<evidence type="ECO:0000313" key="1">
    <source>
        <dbReference type="EMBL" id="CZF77355.1"/>
    </source>
</evidence>
<keyword evidence="2" id="KW-1185">Reference proteome</keyword>
<dbReference type="STRING" id="1796497.GCE9029_00155"/>
<dbReference type="InterPro" id="IPR005619">
    <property type="entry name" value="Uncharacterised_YajG"/>
</dbReference>
<dbReference type="EMBL" id="FIZX01000001">
    <property type="protein sequence ID" value="CZF77355.1"/>
    <property type="molecule type" value="Genomic_DNA"/>
</dbReference>
<reference evidence="2" key="1">
    <citation type="submission" date="2016-02" db="EMBL/GenBank/DDBJ databases">
        <authorList>
            <person name="Rodrigo-Torres Lidia"/>
            <person name="Arahal R.David."/>
        </authorList>
    </citation>
    <scope>NUCLEOTIDE SEQUENCE [LARGE SCALE GENOMIC DNA]</scope>
    <source>
        <strain evidence="2">CECT 9029</strain>
    </source>
</reference>
<dbReference type="AlphaFoldDB" id="A0A128ETC3"/>
<dbReference type="Pfam" id="PF03923">
    <property type="entry name" value="Lipoprotein_16"/>
    <property type="match status" value="1"/>
</dbReference>
<dbReference type="Proteomes" id="UP000071641">
    <property type="component" value="Unassembled WGS sequence"/>
</dbReference>
<evidence type="ECO:0008006" key="3">
    <source>
        <dbReference type="Google" id="ProtNLM"/>
    </source>
</evidence>
<organism evidence="1 2">
    <name type="scientific">Grimontia celer</name>
    <dbReference type="NCBI Taxonomy" id="1796497"/>
    <lineage>
        <taxon>Bacteria</taxon>
        <taxon>Pseudomonadati</taxon>
        <taxon>Pseudomonadota</taxon>
        <taxon>Gammaproteobacteria</taxon>
        <taxon>Vibrionales</taxon>
        <taxon>Vibrionaceae</taxon>
        <taxon>Grimontia</taxon>
    </lineage>
</organism>
<name>A0A128ETC3_9GAMM</name>
<dbReference type="OrthoDB" id="5900953at2"/>
<gene>
    <name evidence="1" type="ORF">GCE9029_00155</name>
</gene>
<proteinExistence type="predicted"/>
<protein>
    <recommendedName>
        <fullName evidence="3">Lipoprotein</fullName>
    </recommendedName>
</protein>